<reference evidence="5 6" key="1">
    <citation type="submission" date="2018-06" db="EMBL/GenBank/DDBJ databases">
        <title>A transcriptomic atlas of mushroom development highlights an independent origin of complex multicellularity.</title>
        <authorList>
            <consortium name="DOE Joint Genome Institute"/>
            <person name="Krizsan K."/>
            <person name="Almasi E."/>
            <person name="Merenyi Z."/>
            <person name="Sahu N."/>
            <person name="Viragh M."/>
            <person name="Koszo T."/>
            <person name="Mondo S."/>
            <person name="Kiss B."/>
            <person name="Balint B."/>
            <person name="Kues U."/>
            <person name="Barry K."/>
            <person name="Hegedus J.C."/>
            <person name="Henrissat B."/>
            <person name="Johnson J."/>
            <person name="Lipzen A."/>
            <person name="Ohm R."/>
            <person name="Nagy I."/>
            <person name="Pangilinan J."/>
            <person name="Yan J."/>
            <person name="Xiong Y."/>
            <person name="Grigoriev I.V."/>
            <person name="Hibbett D.S."/>
            <person name="Nagy L.G."/>
        </authorList>
    </citation>
    <scope>NUCLEOTIDE SEQUENCE [LARGE SCALE GENOMIC DNA]</scope>
    <source>
        <strain evidence="5 6">SZMC22713</strain>
    </source>
</reference>
<evidence type="ECO:0000313" key="5">
    <source>
        <dbReference type="EMBL" id="TDL22975.1"/>
    </source>
</evidence>
<dbReference type="SUPFAM" id="SSF48371">
    <property type="entry name" value="ARM repeat"/>
    <property type="match status" value="3"/>
</dbReference>
<dbReference type="Pfam" id="PF24916">
    <property type="entry name" value="HEAT_GCN1_fung"/>
    <property type="match status" value="1"/>
</dbReference>
<dbReference type="InterPro" id="IPR056809">
    <property type="entry name" value="HEAT_GCN1_fung"/>
</dbReference>
<dbReference type="PANTHER" id="PTHR23346">
    <property type="entry name" value="TRANSLATIONAL ACTIVATOR GCN1-RELATED"/>
    <property type="match status" value="1"/>
</dbReference>
<dbReference type="InterPro" id="IPR022716">
    <property type="entry name" value="Gcn1_N"/>
</dbReference>
<dbReference type="GO" id="GO:0005829">
    <property type="term" value="C:cytosol"/>
    <property type="evidence" value="ECO:0007669"/>
    <property type="project" value="TreeGrafter"/>
</dbReference>
<dbReference type="Pfam" id="PF12074">
    <property type="entry name" value="Gcn1_N"/>
    <property type="match status" value="1"/>
</dbReference>
<evidence type="ECO:0000313" key="6">
    <source>
        <dbReference type="Proteomes" id="UP000294933"/>
    </source>
</evidence>
<dbReference type="InterPro" id="IPR016024">
    <property type="entry name" value="ARM-type_fold"/>
</dbReference>
<evidence type="ECO:0000256" key="1">
    <source>
        <dbReference type="ARBA" id="ARBA00007366"/>
    </source>
</evidence>
<feature type="repeat" description="HEAT" evidence="3">
    <location>
        <begin position="1681"/>
        <end position="1719"/>
    </location>
</feature>
<dbReference type="InterPro" id="IPR034085">
    <property type="entry name" value="TOG"/>
</dbReference>
<dbReference type="OrthoDB" id="5148094at2759"/>
<dbReference type="GO" id="GO:0019887">
    <property type="term" value="F:protein kinase regulator activity"/>
    <property type="evidence" value="ECO:0007669"/>
    <property type="project" value="TreeGrafter"/>
</dbReference>
<sequence>MSKPEIRSWIASTHPKDDDHDVESHAFHWEKALDNWSSFLTYAQTALLSGSTKYRTQFLTEQVLPLAKHADLSLSQNLDIFRLLTLTYPRYVDTASREAVESVGEELVRRDELRGIDTADPDTTKLGVTEQILGWVSIETGRISKRSTGGSTAPANQYVLLSWCCSLYIVILAHNKSFPQSHAWILLIESMAALLDSLLDSTTHTKSSMQRSAIIRTRAALRSSPEYILELMSSVLVKSKSHPNPITFIPILGVAFDVLSHLRPTKSKPVPELPATLRNEMIKDYASSVLSSKAPVPSHASKALNDFIKTSVSEDDLSTSILPAIEKSTLRSPEISLPVISDFFLAYSHKLSEITFRRVLTPILNSAKSSNLTTRSNAVTLFHVIIQRNPDQVNVDISLSELLGPPKTGKSQGAEHRLALYSMIGFLPTSSRVSGNLMDSLPTLITKENNDAALSVLSSALTPHLGFLLKTGEKISKETVSVLAKELTGNKPALRRSICSLLGNALWQCGGLRSDAILDFATPLVPALETNLKTVTSNPLGAPGGPLEGYTTLACLLGPLSRYPEFDVSRNATVQSLATTTPKPSFLFWDKVYQKLTNSDDEIWFLRSLRSAFAYFKNDLAKNEQLRVLVGLAFIHLAARSQHVEVRRLAISELEAQNAATPQLMNTVLEASLMTIITREATHDTSPDDTTNVSHGRQRRLSHVLSACAHFDDSTPLEVRQSLLANLIILGHHRAICGHSRQTWIDLCQRAKADPHDLVAAQADKLFKLVLDSVSNTKFPAMVLAGHQAVTTMTFVAPSVVIPRLMEQIREDLDSKVFNSISSTDLSIWQTPEGTLFVDVLSTKKAATLEKKGKNAAMEKWEAELRSSLASKKQSLASQSLSKEDRALVDAQSKKESDIRRRIDSSKLNLLRGLSLIQSMISANVDEFRSQMSVVVRLLLEGPLSRGSQLVGQEAFDTFVVLGNCCSERLHSFQKWVGVATLRSLNVAAVPQDFQSEPINSLVIRVLYRLRSLSEQALFDGATFSYSAPFISHVLQSGGVGLTEEDEPLEQLTLALDLVKRHSGEFADLSFPREQMMQDLIHVIKWHPKLGKEAASALVDIGEAIHPNARKEEIDVLIHATLSQEVYIRNTSLQTLQPFDLTDLDWSPELWIACHDNDQHNARLARRIWDENSLDVPDNFLHSLLPFLEHDNSSIRSSCAVSFAEAIEQYPHFIGQIVDALYGLYREKAKILAPEFDEYGLLISQSIDRADPWQSRLAIAETFESLTPFFSEEQIEPLVSFLVLDEALGDRNPDVRRGMLNAGTAVIDLHGTKRLQSLILMFEKHLASSSAPTETGDHVKEAVVILFGRVARHMDMNDPRIPAVVDRLVDALKTPSEQVQMAVSDCLAPLMKFMKGSVQRLADQLLNELFNAPKYGKRRGAAYGLAGMVKGLGISGLKDLRIIDRLRASLDDKKRYEPRQGTMFAFETMSATLGRPFEPYVIDLLPLLLASFGDSTPDVREATQDAAKVIMANMSGYGVKLITPSLLSGLDEKQWRTKKGSIELLGTMAFCAPKQLSLSLPTVIPRLTGVLTDSHAQVRTAANKSLKQFGEVISNPEIQALVPILLKALVDPEKTPSALSSLLKTSFMHYIDSPSLALVIPILERALRERSAETKRKAAKIVGNLASLTESKDFLPYLSRLLPLVHIVLVDPVPEARATAAKALGTLIERLGEEQFPDMVPGLLRTLKSETSGVDRQGAAQGLSEVLAGLGMERLEALLPDIVSNAQSPRSTVREGFMSLLVYLPATFGTRFQPHLPKIVTPILSGLSDSEELVRDAAMRAGRMIITNYSSKAIDLLLPELERGMFDFSWRIRHSSITLVGEMLFKVSGISGKAEIEEDEDGAEAVVAESSRKALVEVLGKERRDRVLSALYIVRQDAVNVVRQSSIHIWKALVHNTPRTVRELLQELINKLIFLLADQNSESQETAVRTVGELCRKFGERIIGDIVSILRSKSTSSDSRTREGVCLALSEVIQYATDTQREDNDDAIIAMVRASLVDDESNVRAAAAKAFDNLQEHLGVKAIDQTIPTLLEALRQPGQSAGTALQALKEVMAVRANTVFPVLIPTLTATPMTVFNARALASLVTVAGNALSKRLTVILNSLVKMLEIEMDEELQTAVDEAIRALLGSIGDAEGLNTLMLLLLGWAKADAPSRRVSACRLFGIFCEENELDDSLYRVDWIRQLVSLLDDRLEPVYTAAWQALDIFVKSVPKDELEPLVVPLRRTIEGTGAPGRSVPGFSLPKGVSPMLPVIIAGLTTGSNEQREQAAYAIGDLVERTEESAIKPFVVPFTGPLIRVATQATTYPPGVKSAILSALTVMLEKIPAFVKPFFPQLQRTFVKSASDPSSLVVRNKAGMALGILMKSQPRVDPLVTELVTAVRSSEESIAGSLVKALAQVIGSAQTNVGEKARESCVELVADAFKEAHDEHYAQSIASLFASLSIFPELLQPIVNSYLVSGSTPSVLSSHMILAVLSDEGDSSVRSAPNLFQKLDVMSSIGRKIQESIGSEKPSIARPARESRELFVALDVVK</sequence>
<evidence type="ECO:0000256" key="2">
    <source>
        <dbReference type="ARBA" id="ARBA00022737"/>
    </source>
</evidence>
<organism evidence="5 6">
    <name type="scientific">Rickenella mellea</name>
    <dbReference type="NCBI Taxonomy" id="50990"/>
    <lineage>
        <taxon>Eukaryota</taxon>
        <taxon>Fungi</taxon>
        <taxon>Dikarya</taxon>
        <taxon>Basidiomycota</taxon>
        <taxon>Agaricomycotina</taxon>
        <taxon>Agaricomycetes</taxon>
        <taxon>Hymenochaetales</taxon>
        <taxon>Rickenellaceae</taxon>
        <taxon>Rickenella</taxon>
    </lineage>
</organism>
<proteinExistence type="inferred from homology"/>
<dbReference type="Pfam" id="PF24987">
    <property type="entry name" value="HEAT_EF3_N"/>
    <property type="match status" value="2"/>
</dbReference>
<name>A0A4Y7Q6B6_9AGAM</name>
<dbReference type="Pfam" id="PF24984">
    <property type="entry name" value="HEAT_EF3_GNC1"/>
    <property type="match status" value="1"/>
</dbReference>
<dbReference type="EMBL" id="ML170172">
    <property type="protein sequence ID" value="TDL22975.1"/>
    <property type="molecule type" value="Genomic_DNA"/>
</dbReference>
<dbReference type="SMART" id="SM01349">
    <property type="entry name" value="TOG"/>
    <property type="match status" value="1"/>
</dbReference>
<feature type="domain" description="TOG" evidence="4">
    <location>
        <begin position="1389"/>
        <end position="1621"/>
    </location>
</feature>
<dbReference type="GO" id="GO:0034198">
    <property type="term" value="P:cellular response to amino acid starvation"/>
    <property type="evidence" value="ECO:0007669"/>
    <property type="project" value="TreeGrafter"/>
</dbReference>
<accession>A0A4Y7Q6B6</accession>
<comment type="similarity">
    <text evidence="1">Belongs to the GCN1 family.</text>
</comment>
<dbReference type="VEuPathDB" id="FungiDB:BD410DRAFT_747529"/>
<dbReference type="PANTHER" id="PTHR23346:SF7">
    <property type="entry name" value="STALLED RIBOSOME SENSOR GCN1"/>
    <property type="match status" value="1"/>
</dbReference>
<dbReference type="Proteomes" id="UP000294933">
    <property type="component" value="Unassembled WGS sequence"/>
</dbReference>
<dbReference type="STRING" id="50990.A0A4Y7Q6B6"/>
<feature type="repeat" description="HEAT" evidence="3">
    <location>
        <begin position="1563"/>
        <end position="1601"/>
    </location>
</feature>
<keyword evidence="2" id="KW-0677">Repeat</keyword>
<dbReference type="Pfam" id="PF23271">
    <property type="entry name" value="HEAT_GCN1"/>
    <property type="match status" value="1"/>
</dbReference>
<dbReference type="GO" id="GO:0006417">
    <property type="term" value="P:regulation of translation"/>
    <property type="evidence" value="ECO:0007669"/>
    <property type="project" value="TreeGrafter"/>
</dbReference>
<dbReference type="Pfam" id="PF24993">
    <property type="entry name" value="GNC1_N"/>
    <property type="match status" value="1"/>
</dbReference>
<dbReference type="InterPro" id="IPR021133">
    <property type="entry name" value="HEAT_type_2"/>
</dbReference>
<dbReference type="InterPro" id="IPR011989">
    <property type="entry name" value="ARM-like"/>
</dbReference>
<dbReference type="PROSITE" id="PS50077">
    <property type="entry name" value="HEAT_REPEAT"/>
    <property type="match status" value="3"/>
</dbReference>
<evidence type="ECO:0000256" key="3">
    <source>
        <dbReference type="PROSITE-ProRule" id="PRU00103"/>
    </source>
</evidence>
<dbReference type="InterPro" id="IPR057546">
    <property type="entry name" value="HEAT_GCN1"/>
</dbReference>
<evidence type="ECO:0000259" key="4">
    <source>
        <dbReference type="SMART" id="SM01349"/>
    </source>
</evidence>
<dbReference type="InterPro" id="IPR056810">
    <property type="entry name" value="GNC1-like_N"/>
</dbReference>
<feature type="repeat" description="HEAT" evidence="3">
    <location>
        <begin position="2028"/>
        <end position="2066"/>
    </location>
</feature>
<gene>
    <name evidence="5" type="ORF">BD410DRAFT_747529</name>
</gene>
<protein>
    <submittedName>
        <fullName evidence="5">ARM repeat-containing protein</fullName>
    </submittedName>
</protein>
<keyword evidence="6" id="KW-1185">Reference proteome</keyword>
<dbReference type="Gene3D" id="1.25.10.10">
    <property type="entry name" value="Leucine-rich Repeat Variant"/>
    <property type="match status" value="6"/>
</dbReference>